<feature type="transmembrane region" description="Helical" evidence="1">
    <location>
        <begin position="89"/>
        <end position="113"/>
    </location>
</feature>
<name>A0AAD9A3F6_9PEZI</name>
<sequence length="584" mass="64747">MWWTPQDDQRWRSWVLANRLQPSVTLASVTIRTAVGTIAATATTMIASIAVERRGVHPHAVAQVSIARFSNSGPLSLGYLAIKHSQLDAVVRLMIVLLILTTLAVQFVSTLLVSDLQQSEIISFARTVPTLFYYRGRESPAISTREYPEDNVDMGADPDYYWFQGPRSAETFAEYSEPQIDVDGIDDTGPTIRAFLPLPSTDARQSLAEFRETAINEIKYLSRSMAVNMTICALPRRVGSIHQLDIHASRSLISQRSRAEPTYCWDVDSGSSTTKMVRKQLNAIADPSSGPRAHNRDAILAIDRDGLSLSMTKARNGTTWTKYRTNQAMNKFLSGVFDASRGASLRLCPSCVPKLTPSYIIPDSLYMRIFADTITETGSPARALQALYFTLERSIYYNRMSSYSLNEPDREAAVADIVTFEPMQVPKDFKGYWAVAGILAVFLAAFAAVIWLYRPTQYSLPGNSWHVIAQVSESAELVEVLQKARLATDDEVDKLIEGISYPPSSPVSGGATSYVKKVLDEARRHFLAGRESFVASGSQRAMPRFVLQKGVFVGVPEEEMNTTLRASGFQRCTVRKGSESENVD</sequence>
<accession>A0AAD9A3F6</accession>
<keyword evidence="1" id="KW-0472">Membrane</keyword>
<keyword evidence="1" id="KW-1133">Transmembrane helix</keyword>
<comment type="caution">
    <text evidence="2">The sequence shown here is derived from an EMBL/GenBank/DDBJ whole genome shotgun (WGS) entry which is preliminary data.</text>
</comment>
<evidence type="ECO:0000313" key="2">
    <source>
        <dbReference type="EMBL" id="KAK1840493.1"/>
    </source>
</evidence>
<organism evidence="2 3">
    <name type="scientific">Colletotrichum chrysophilum</name>
    <dbReference type="NCBI Taxonomy" id="1836956"/>
    <lineage>
        <taxon>Eukaryota</taxon>
        <taxon>Fungi</taxon>
        <taxon>Dikarya</taxon>
        <taxon>Ascomycota</taxon>
        <taxon>Pezizomycotina</taxon>
        <taxon>Sordariomycetes</taxon>
        <taxon>Hypocreomycetidae</taxon>
        <taxon>Glomerellales</taxon>
        <taxon>Glomerellaceae</taxon>
        <taxon>Colletotrichum</taxon>
        <taxon>Colletotrichum gloeosporioides species complex</taxon>
    </lineage>
</organism>
<evidence type="ECO:0000256" key="1">
    <source>
        <dbReference type="SAM" id="Phobius"/>
    </source>
</evidence>
<keyword evidence="1" id="KW-0812">Transmembrane</keyword>
<evidence type="ECO:0000313" key="3">
    <source>
        <dbReference type="Proteomes" id="UP001243330"/>
    </source>
</evidence>
<dbReference type="Proteomes" id="UP001243330">
    <property type="component" value="Unassembled WGS sequence"/>
</dbReference>
<reference evidence="2" key="1">
    <citation type="submission" date="2023-01" db="EMBL/GenBank/DDBJ databases">
        <title>Colletotrichum chrysophilum M932 genome sequence.</title>
        <authorList>
            <person name="Baroncelli R."/>
        </authorList>
    </citation>
    <scope>NUCLEOTIDE SEQUENCE</scope>
    <source>
        <strain evidence="2">M932</strain>
    </source>
</reference>
<gene>
    <name evidence="2" type="ORF">CCHR01_16870</name>
</gene>
<proteinExistence type="predicted"/>
<protein>
    <submittedName>
        <fullName evidence="2">Uncharacterized protein</fullName>
    </submittedName>
</protein>
<dbReference type="AlphaFoldDB" id="A0AAD9A3F6"/>
<dbReference type="EMBL" id="JAQOWY010000556">
    <property type="protein sequence ID" value="KAK1840493.1"/>
    <property type="molecule type" value="Genomic_DNA"/>
</dbReference>
<keyword evidence="3" id="KW-1185">Reference proteome</keyword>
<feature type="transmembrane region" description="Helical" evidence="1">
    <location>
        <begin position="432"/>
        <end position="453"/>
    </location>
</feature>